<dbReference type="InterPro" id="IPR013022">
    <property type="entry name" value="Xyl_isomerase-like_TIM-brl"/>
</dbReference>
<sequence>MRLGFNFLLWTTHVTEEHLPILDAIKATGYDGVEIPVFEGNESHFTWLRRHIENAGLQCTAAGAMPSGSNPISPDPVLRAKALDHLKWASDCCAALGAELFIGPIYQPLGEFTGQGPTEDEKSRCVEIHKQAAQYAGKAGVKLSVEPLNRFECYFLNTADAAAELVRRVDEPAYGYLYDTFHFNIEENSLPDAVMRTIGQINHVHISENNRGTPGTGHIDFASVFRALRTSGYDGWMTVEAFGSALPDLSAATKIWRPLFASPEDVYRGAYRLMRDGWDAASEGDFQPT</sequence>
<dbReference type="SUPFAM" id="SSF51658">
    <property type="entry name" value="Xylose isomerase-like"/>
    <property type="match status" value="1"/>
</dbReference>
<protein>
    <submittedName>
        <fullName evidence="3">Sugar phosphate isomerase/epimerase</fullName>
    </submittedName>
</protein>
<feature type="domain" description="Xylose isomerase-like TIM barrel" evidence="2">
    <location>
        <begin position="22"/>
        <end position="251"/>
    </location>
</feature>
<dbReference type="EMBL" id="JALAZD010000001">
    <property type="protein sequence ID" value="MCI0125663.1"/>
    <property type="molecule type" value="Genomic_DNA"/>
</dbReference>
<dbReference type="PANTHER" id="PTHR43489">
    <property type="entry name" value="ISOMERASE"/>
    <property type="match status" value="1"/>
</dbReference>
<gene>
    <name evidence="3" type="ORF">ML536_02365</name>
</gene>
<evidence type="ECO:0000259" key="2">
    <source>
        <dbReference type="Pfam" id="PF01261"/>
    </source>
</evidence>
<evidence type="ECO:0000313" key="3">
    <source>
        <dbReference type="EMBL" id="MCI0125663.1"/>
    </source>
</evidence>
<dbReference type="InterPro" id="IPR036237">
    <property type="entry name" value="Xyl_isomerase-like_sf"/>
</dbReference>
<comment type="caution">
    <text evidence="3">The sequence shown here is derived from an EMBL/GenBank/DDBJ whole genome shotgun (WGS) entry which is preliminary data.</text>
</comment>
<dbReference type="AlphaFoldDB" id="A0AA41QJJ5"/>
<keyword evidence="4" id="KW-1185">Reference proteome</keyword>
<evidence type="ECO:0000313" key="4">
    <source>
        <dbReference type="Proteomes" id="UP001156140"/>
    </source>
</evidence>
<dbReference type="Proteomes" id="UP001156140">
    <property type="component" value="Unassembled WGS sequence"/>
</dbReference>
<organism evidence="3 4">
    <name type="scientific">Paradevosia shaoguanensis</name>
    <dbReference type="NCBI Taxonomy" id="1335043"/>
    <lineage>
        <taxon>Bacteria</taxon>
        <taxon>Pseudomonadati</taxon>
        <taxon>Pseudomonadota</taxon>
        <taxon>Alphaproteobacteria</taxon>
        <taxon>Hyphomicrobiales</taxon>
        <taxon>Devosiaceae</taxon>
        <taxon>Paradevosia</taxon>
    </lineage>
</organism>
<reference evidence="3" key="1">
    <citation type="submission" date="2022-03" db="EMBL/GenBank/DDBJ databases">
        <title>The complete genome sequence of a Methyloterrigena soli.</title>
        <authorList>
            <person name="Zi Z."/>
        </authorList>
    </citation>
    <scope>NUCLEOTIDE SEQUENCE</scope>
    <source>
        <strain evidence="3">M48</strain>
    </source>
</reference>
<dbReference type="Gene3D" id="3.20.20.150">
    <property type="entry name" value="Divalent-metal-dependent TIM barrel enzymes"/>
    <property type="match status" value="1"/>
</dbReference>
<dbReference type="GO" id="GO:0016853">
    <property type="term" value="F:isomerase activity"/>
    <property type="evidence" value="ECO:0007669"/>
    <property type="project" value="UniProtKB-KW"/>
</dbReference>
<accession>A0AA41QJJ5</accession>
<name>A0AA41QJJ5_9HYPH</name>
<dbReference type="InterPro" id="IPR050417">
    <property type="entry name" value="Sugar_Epim/Isomerase"/>
</dbReference>
<evidence type="ECO:0000256" key="1">
    <source>
        <dbReference type="ARBA" id="ARBA00023235"/>
    </source>
</evidence>
<dbReference type="RefSeq" id="WP_281734827.1">
    <property type="nucleotide sequence ID" value="NZ_JAKETQ010000001.1"/>
</dbReference>
<dbReference type="Pfam" id="PF01261">
    <property type="entry name" value="AP_endonuc_2"/>
    <property type="match status" value="1"/>
</dbReference>
<keyword evidence="1 3" id="KW-0413">Isomerase</keyword>
<dbReference type="PANTHER" id="PTHR43489:SF7">
    <property type="entry name" value="3-DEHYDRO-D-GULOSIDE 4-EPIMERASE-RELATED"/>
    <property type="match status" value="1"/>
</dbReference>
<proteinExistence type="predicted"/>